<comment type="caution">
    <text evidence="3">The sequence shown here is derived from an EMBL/GenBank/DDBJ whole genome shotgun (WGS) entry which is preliminary data.</text>
</comment>
<protein>
    <recommendedName>
        <fullName evidence="5">Phosphoglycerate mutase family protein</fullName>
    </recommendedName>
</protein>
<evidence type="ECO:0008006" key="5">
    <source>
        <dbReference type="Google" id="ProtNLM"/>
    </source>
</evidence>
<reference evidence="3" key="1">
    <citation type="submission" date="2016-04" db="EMBL/GenBank/DDBJ databases">
        <authorList>
            <person name="Nguyen H.D."/>
            <person name="Samba Siva P."/>
            <person name="Cullis J."/>
            <person name="Levesque C.A."/>
            <person name="Hambleton S."/>
        </authorList>
    </citation>
    <scope>NUCLEOTIDE SEQUENCE</scope>
    <source>
        <strain evidence="3">DAOMC 236416</strain>
    </source>
</reference>
<name>A0A177TE28_9BASI</name>
<dbReference type="EMBL" id="LWDF02000258">
    <property type="protein sequence ID" value="KAE8251209.1"/>
    <property type="molecule type" value="Genomic_DNA"/>
</dbReference>
<dbReference type="Gene3D" id="3.40.50.1240">
    <property type="entry name" value="Phosphoglycerate mutase-like"/>
    <property type="match status" value="1"/>
</dbReference>
<organism evidence="3 4">
    <name type="scientific">Tilletia indica</name>
    <dbReference type="NCBI Taxonomy" id="43049"/>
    <lineage>
        <taxon>Eukaryota</taxon>
        <taxon>Fungi</taxon>
        <taxon>Dikarya</taxon>
        <taxon>Basidiomycota</taxon>
        <taxon>Ustilaginomycotina</taxon>
        <taxon>Exobasidiomycetes</taxon>
        <taxon>Tilletiales</taxon>
        <taxon>Tilletiaceae</taxon>
        <taxon>Tilletia</taxon>
    </lineage>
</organism>
<dbReference type="Proteomes" id="UP000077521">
    <property type="component" value="Unassembled WGS sequence"/>
</dbReference>
<proteinExistence type="predicted"/>
<evidence type="ECO:0000256" key="1">
    <source>
        <dbReference type="SAM" id="MobiDB-lite"/>
    </source>
</evidence>
<accession>A0A177TE28</accession>
<feature type="region of interest" description="Disordered" evidence="1">
    <location>
        <begin position="265"/>
        <end position="287"/>
    </location>
</feature>
<gene>
    <name evidence="3" type="ORF">A4X13_0g4098</name>
</gene>
<feature type="signal peptide" evidence="2">
    <location>
        <begin position="1"/>
        <end position="23"/>
    </location>
</feature>
<keyword evidence="4" id="KW-1185">Reference proteome</keyword>
<feature type="chain" id="PRO_5044005522" description="Phosphoglycerate mutase family protein" evidence="2">
    <location>
        <begin position="24"/>
        <end position="317"/>
    </location>
</feature>
<feature type="compositionally biased region" description="Basic and acidic residues" evidence="1">
    <location>
        <begin position="270"/>
        <end position="287"/>
    </location>
</feature>
<evidence type="ECO:0000313" key="4">
    <source>
        <dbReference type="Proteomes" id="UP000077521"/>
    </source>
</evidence>
<dbReference type="AlphaFoldDB" id="A0A177TE28"/>
<reference evidence="3" key="2">
    <citation type="journal article" date="2019" name="IMA Fungus">
        <title>Genome sequencing and comparison of five Tilletia species to identify candidate genes for the detection of regulated species infecting wheat.</title>
        <authorList>
            <person name="Nguyen H.D.T."/>
            <person name="Sultana T."/>
            <person name="Kesanakurti P."/>
            <person name="Hambleton S."/>
        </authorList>
    </citation>
    <scope>NUCLEOTIDE SEQUENCE</scope>
    <source>
        <strain evidence="3">DAOMC 236416</strain>
    </source>
</reference>
<dbReference type="InterPro" id="IPR029033">
    <property type="entry name" value="His_PPase_superfam"/>
</dbReference>
<sequence>MAPLHFKTLFALLAASLLALSLGAVLNPNPSDALAAAPSVFLSDDYAQTQHAFLSAQDGGDEDNENIPSLASNEDDVSSSSSSHHGSGGPGRIFLIRHAEKRKGGHNGLAEKGKVRAQCLKHVFGHGEYKVDYIIAQAYKPDGRRSRPYETVKPLADHLGIEVDLHCEREQADCVAKRALKAVSQGKNVLVCWQHKALTDIARAFGVRGLRYPAARSDILFQLSHKGKVSAIRSEECSGLDDDFRGWHGSKKMRPEDKLVDDEAWAPGAGEHDHSPVDDEAAEARAEADLEAETLLAAYSLDELTEIFAPVHDSDEE</sequence>
<feature type="region of interest" description="Disordered" evidence="1">
    <location>
        <begin position="55"/>
        <end position="90"/>
    </location>
</feature>
<evidence type="ECO:0000256" key="2">
    <source>
        <dbReference type="SAM" id="SignalP"/>
    </source>
</evidence>
<evidence type="ECO:0000313" key="3">
    <source>
        <dbReference type="EMBL" id="KAE8251209.1"/>
    </source>
</evidence>
<keyword evidence="2" id="KW-0732">Signal</keyword>